<dbReference type="Proteomes" id="UP001064048">
    <property type="component" value="Chromosome 11"/>
</dbReference>
<organism evidence="1 2">
    <name type="scientific">Choristoneura fumiferana</name>
    <name type="common">Spruce budworm moth</name>
    <name type="synonym">Archips fumiferana</name>
    <dbReference type="NCBI Taxonomy" id="7141"/>
    <lineage>
        <taxon>Eukaryota</taxon>
        <taxon>Metazoa</taxon>
        <taxon>Ecdysozoa</taxon>
        <taxon>Arthropoda</taxon>
        <taxon>Hexapoda</taxon>
        <taxon>Insecta</taxon>
        <taxon>Pterygota</taxon>
        <taxon>Neoptera</taxon>
        <taxon>Endopterygota</taxon>
        <taxon>Lepidoptera</taxon>
        <taxon>Glossata</taxon>
        <taxon>Ditrysia</taxon>
        <taxon>Tortricoidea</taxon>
        <taxon>Tortricidae</taxon>
        <taxon>Tortricinae</taxon>
        <taxon>Choristoneura</taxon>
    </lineage>
</organism>
<dbReference type="EMBL" id="CM046111">
    <property type="protein sequence ID" value="KAI8425468.1"/>
    <property type="molecule type" value="Genomic_DNA"/>
</dbReference>
<accession>A0ACC0JMT3</accession>
<sequence length="563" mass="62976">MHGVSLRDRIRNEKIRRRTRVTDIAKRISSLKWQWAGHIARRTDGRWGRKVLEWRPRIGKFSVGRPPTRWTDDLVKAAVHGGCKPLPTEATRSLREAYVQQLTSYGGDDDDDEIHRPLLLLEASRPAPTTPTRAYSFILTCPSCWWTSYATQADLRSPFENFSAPKVICSPCCMANLPGLRKTRIQRSFQIQINYFLPRDSPKFPRDAEDAAKNLIKSDDCHIPSRVAAQAPAASCCIFELLPRRVSREPKHSRSIKIISAGLESQYDNFDSLKTETRKKFRKKYVDSILWAESMCSFLIVIIFIIIIITKVDNLPEQRELGIGPCRESSVIKFEQGVYVVTAEHNFQLAHGEARAGRLETLALHKLQQRLHQARLYADQIREVGVKLPRHESRVEQQVPRQALAAAEGGGRRAAGVQRQAPRQQLPHQQPPAPAPAHGPHQRRPLRRRQRGRTAAGRPGHTNSSNRPSSRDAKDFMALNAKLRSNAVNICWPVGDSRPQRARRRSNNSCSGSLLSAAMGHMDPSTRARSASASAPHAPARSAASSPGSGSTSRSPCSPETSC</sequence>
<reference evidence="1 2" key="1">
    <citation type="journal article" date="2022" name="Genome Biol. Evol.">
        <title>The Spruce Budworm Genome: Reconstructing the Evolutionary History of Antifreeze Proteins.</title>
        <authorList>
            <person name="Beliveau C."/>
            <person name="Gagne P."/>
            <person name="Picq S."/>
            <person name="Vernygora O."/>
            <person name="Keeling C.I."/>
            <person name="Pinkney K."/>
            <person name="Doucet D."/>
            <person name="Wen F."/>
            <person name="Johnston J.S."/>
            <person name="Maaroufi H."/>
            <person name="Boyle B."/>
            <person name="Laroche J."/>
            <person name="Dewar K."/>
            <person name="Juretic N."/>
            <person name="Blackburn G."/>
            <person name="Nisole A."/>
            <person name="Brunet B."/>
            <person name="Brandao M."/>
            <person name="Lumley L."/>
            <person name="Duan J."/>
            <person name="Quan G."/>
            <person name="Lucarotti C.J."/>
            <person name="Roe A.D."/>
            <person name="Sperling F.A.H."/>
            <person name="Levesque R.C."/>
            <person name="Cusson M."/>
        </authorList>
    </citation>
    <scope>NUCLEOTIDE SEQUENCE [LARGE SCALE GENOMIC DNA]</scope>
    <source>
        <strain evidence="1">Glfc:IPQL:Cfum</strain>
    </source>
</reference>
<protein>
    <submittedName>
        <fullName evidence="1">Uncharacterized protein</fullName>
    </submittedName>
</protein>
<gene>
    <name evidence="1" type="ORF">MSG28_007213</name>
</gene>
<comment type="caution">
    <text evidence="1">The sequence shown here is derived from an EMBL/GenBank/DDBJ whole genome shotgun (WGS) entry which is preliminary data.</text>
</comment>
<name>A0ACC0JMT3_CHOFU</name>
<evidence type="ECO:0000313" key="1">
    <source>
        <dbReference type="EMBL" id="KAI8425468.1"/>
    </source>
</evidence>
<keyword evidence="2" id="KW-1185">Reference proteome</keyword>
<evidence type="ECO:0000313" key="2">
    <source>
        <dbReference type="Proteomes" id="UP001064048"/>
    </source>
</evidence>
<proteinExistence type="predicted"/>